<gene>
    <name evidence="2" type="ORF">SAC12_013</name>
</gene>
<evidence type="ECO:0000259" key="1">
    <source>
        <dbReference type="Pfam" id="PF05709"/>
    </source>
</evidence>
<proteinExistence type="predicted"/>
<dbReference type="InterPro" id="IPR008841">
    <property type="entry name" value="Siphovirus-type_tail_N"/>
</dbReference>
<dbReference type="InterPro" id="IPR006520">
    <property type="entry name" value="Dit_BPSPP_N"/>
</dbReference>
<accession>A0A1I9KK52</accession>
<dbReference type="NCBIfam" id="TIGR01633">
    <property type="entry name" value="phi3626_gp14_N"/>
    <property type="match status" value="1"/>
</dbReference>
<reference evidence="2 3" key="1">
    <citation type="submission" date="2015-11" db="EMBL/GenBank/DDBJ databases">
        <title>Lactobacillus brevis bacteriophage SA-C12: a mosaic Myoviridae member.</title>
        <authorList>
            <person name="Mahony J."/>
        </authorList>
    </citation>
    <scope>NUCLEOTIDE SEQUENCE [LARGE SCALE GENOMIC DNA]</scope>
</reference>
<evidence type="ECO:0000313" key="2">
    <source>
        <dbReference type="EMBL" id="ALY06835.1"/>
    </source>
</evidence>
<dbReference type="Pfam" id="PF05709">
    <property type="entry name" value="Sipho_tail"/>
    <property type="match status" value="1"/>
</dbReference>
<dbReference type="Proteomes" id="UP000223158">
    <property type="component" value="Segment"/>
</dbReference>
<feature type="domain" description="Siphovirus-type tail component RIFT-related" evidence="1">
    <location>
        <begin position="27"/>
        <end position="135"/>
    </location>
</feature>
<dbReference type="EMBL" id="KU052488">
    <property type="protein sequence ID" value="ALY06835.1"/>
    <property type="molecule type" value="Genomic_DNA"/>
</dbReference>
<name>A0A1I9KK52_9CAUD</name>
<organism evidence="2 3">
    <name type="scientific">Lactobacillus phage SA-C12</name>
    <dbReference type="NCBI Taxonomy" id="1755697"/>
    <lineage>
        <taxon>Viruses</taxon>
        <taxon>Duplodnaviria</taxon>
        <taxon>Heunggongvirae</taxon>
        <taxon>Uroviricota</taxon>
        <taxon>Caudoviricetes</taxon>
        <taxon>Tybeckvirinae</taxon>
        <taxon>Lenusvirus</taxon>
        <taxon>Lenusvirus SAC12</taxon>
    </lineage>
</organism>
<evidence type="ECO:0000313" key="3">
    <source>
        <dbReference type="Proteomes" id="UP000223158"/>
    </source>
</evidence>
<protein>
    <submittedName>
        <fullName evidence="2">Minor structural protein</fullName>
    </submittedName>
</protein>
<dbReference type="Gene3D" id="2.40.30.200">
    <property type="match status" value="1"/>
</dbReference>
<keyword evidence="3" id="KW-1185">Reference proteome</keyword>
<sequence>MALKEDEFSLGGLNSRTDLHVIMGMVLPPIAPTMSELATDIPAKYGNYYGGTDYTSKTINIPITIMAPQNSKSYLDYTQTLAGLLLTDEADNNQEIPLVFGFQPDLTYWGHITAISDPQAVQEGVWDTTSTITFVMSDPRATLPQVEVPLKNGLNTITVSGTAQTEPVIQIIPKRALKYVGYSLNGGNYGVGPEDPVDQAQAVQEWENVIDDPINSMALWSNGADALSPIKTGTDHVFQGTAAINEDSGSMIVKKTNGKKDYGTMPTSLADNDNKWLGPGYKYNGMTQALPEYRIKAGIHHTKWNGTHSGRAIGQIQLLWLSPNGETIGHFGISDHAYGARPECFLQIAQPGSNFDVGDGTHRTFYYGYGPSGAFGNQSDQTVNIKTGTKTIQKTVTSRAKNGKVTKKTINQKVATYIKVQNRRETSALSDAWLFLDLSYHDNQFDWSITQHNLSNGQAYRDTNKYLIVSSQQPVKTGNSYNTALGGFAIFFGKRPITEDIQKVDYNEPYMSLTSLEVYKHNAISNNNTPTYIANAGDEIMLDSEAQKTTVGGKIEYPVWSTSYPKLKPGVNSLNMVGDIDDANIVLKYLPKKL</sequence>